<feature type="region of interest" description="Disordered" evidence="1">
    <location>
        <begin position="122"/>
        <end position="141"/>
    </location>
</feature>
<gene>
    <name evidence="3" type="ORF">AUJ27_00925</name>
</gene>
<proteinExistence type="predicted"/>
<evidence type="ECO:0000256" key="1">
    <source>
        <dbReference type="SAM" id="MobiDB-lite"/>
    </source>
</evidence>
<organism evidence="3 4">
    <name type="scientific">Candidatus Falkowbacteria bacterium CG1_02_37_44</name>
    <dbReference type="NCBI Taxonomy" id="1805146"/>
    <lineage>
        <taxon>Bacteria</taxon>
        <taxon>Candidatus Falkowiibacteriota</taxon>
    </lineage>
</organism>
<feature type="compositionally biased region" description="Basic and acidic residues" evidence="1">
    <location>
        <begin position="130"/>
        <end position="139"/>
    </location>
</feature>
<dbReference type="STRING" id="1805146.AUJ27_00925"/>
<dbReference type="EMBL" id="MNUU01000016">
    <property type="protein sequence ID" value="OIO08322.1"/>
    <property type="molecule type" value="Genomic_DNA"/>
</dbReference>
<evidence type="ECO:0000313" key="3">
    <source>
        <dbReference type="EMBL" id="OIO08322.1"/>
    </source>
</evidence>
<keyword evidence="2" id="KW-1133">Transmembrane helix</keyword>
<feature type="transmembrane region" description="Helical" evidence="2">
    <location>
        <begin position="157"/>
        <end position="180"/>
    </location>
</feature>
<protein>
    <recommendedName>
        <fullName evidence="5">PpiC domain-containing protein</fullName>
    </recommendedName>
</protein>
<reference evidence="3 4" key="1">
    <citation type="journal article" date="2016" name="Environ. Microbiol.">
        <title>Genomic resolution of a cold subsurface aquifer community provides metabolic insights for novel microbes adapted to high CO concentrations.</title>
        <authorList>
            <person name="Probst A.J."/>
            <person name="Castelle C.J."/>
            <person name="Singh A."/>
            <person name="Brown C.T."/>
            <person name="Anantharaman K."/>
            <person name="Sharon I."/>
            <person name="Hug L.A."/>
            <person name="Burstein D."/>
            <person name="Emerson J.B."/>
            <person name="Thomas B.C."/>
            <person name="Banfield J.F."/>
        </authorList>
    </citation>
    <scope>NUCLEOTIDE SEQUENCE [LARGE SCALE GENOMIC DNA]</scope>
    <source>
        <strain evidence="3">CG1_02_37_44</strain>
    </source>
</reference>
<evidence type="ECO:0000313" key="4">
    <source>
        <dbReference type="Proteomes" id="UP000183192"/>
    </source>
</evidence>
<dbReference type="Proteomes" id="UP000183192">
    <property type="component" value="Unassembled WGS sequence"/>
</dbReference>
<comment type="caution">
    <text evidence="3">The sequence shown here is derived from an EMBL/GenBank/DDBJ whole genome shotgun (WGS) entry which is preliminary data.</text>
</comment>
<evidence type="ECO:0008006" key="5">
    <source>
        <dbReference type="Google" id="ProtNLM"/>
    </source>
</evidence>
<keyword evidence="2" id="KW-0472">Membrane</keyword>
<keyword evidence="2" id="KW-0812">Transmembrane</keyword>
<sequence>MDNKNLDGIKKLNKDEIDKSRKIVLDYINNHETKKKNVLSYLTSGKRAIEKNITAAKKIDGLFQMEQSEKLNINNSIKEQKNLIAQPEDKELIKNEANKTNIINNKLKPAVKKQPKKKVAKKLSVVKKPSGREQKEDGLKHKKSSRNIDYKKYLKKFFYTLIILIIIFAVIYFLFAMSLLNFNIDNKYFRKVAAYIPVPALISKIGFIDYYNYHDSFNKVKKSIQNEGDLNNFKLSLIRELILKDLAGQYNIRIGENKGLYGVFKEELNKNIILDKKINKVAISRIDKINQLISSGQDFKEIGEKYGDEFISKDYINKDEAMKIFGRQVEILKLGGISEVIPFGQGLYIINLLNENAYSYKLQSIFIKAKTLDDYLAEKLSSIKVWSLVD</sequence>
<evidence type="ECO:0000256" key="2">
    <source>
        <dbReference type="SAM" id="Phobius"/>
    </source>
</evidence>
<accession>A0A1J4T988</accession>
<dbReference type="AlphaFoldDB" id="A0A1J4T988"/>
<name>A0A1J4T988_9BACT</name>
<dbReference type="SUPFAM" id="SSF54534">
    <property type="entry name" value="FKBP-like"/>
    <property type="match status" value="1"/>
</dbReference>